<reference evidence="1 2" key="1">
    <citation type="journal article" date="2012" name="Nucleic Acids Res.">
        <title>Sequencing of the smallest Apicomplexan genome from the human pathogen Babesia microti.</title>
        <authorList>
            <person name="Cornillot E."/>
            <person name="Hadj-Kaddour K."/>
            <person name="Dassouli A."/>
            <person name="Noel B."/>
            <person name="Ranwez V."/>
            <person name="Vacherie B."/>
            <person name="Augagneur Y."/>
            <person name="Bres V."/>
            <person name="Duclos A."/>
            <person name="Randazzo S."/>
            <person name="Carcy B."/>
            <person name="Debierre-Grockiego F."/>
            <person name="Delbecq S."/>
            <person name="Moubri-Menage K."/>
            <person name="Shams-Eldin H."/>
            <person name="Usmani-Brown S."/>
            <person name="Bringaud F."/>
            <person name="Wincker P."/>
            <person name="Vivares C.P."/>
            <person name="Schwarz R.T."/>
            <person name="Schetters T.P."/>
            <person name="Krause P.J."/>
            <person name="Gorenflot A."/>
            <person name="Berry V."/>
            <person name="Barbe V."/>
            <person name="Ben Mamoun C."/>
        </authorList>
    </citation>
    <scope>NUCLEOTIDE SEQUENCE [LARGE SCALE GENOMIC DNA]</scope>
    <source>
        <strain evidence="1 2">RI</strain>
    </source>
</reference>
<sequence>MIAGIFAPKSLWNLLSFKAEISDNTATGQLNTYRCTKCNYTIYPAKNRDSKFVGQKFTCPGCNSSFSTFTTIRKY</sequence>
<reference evidence="1 2" key="3">
    <citation type="journal article" date="2016" name="Sci. Rep.">
        <title>Genome-wide diversity and gene expression profiling of Babesia microti isolates identify polymorphic genes that mediate host-pathogen interactions.</title>
        <authorList>
            <person name="Silva J.C."/>
            <person name="Cornillot E."/>
            <person name="McCracken C."/>
            <person name="Usmani-Brown S."/>
            <person name="Dwivedi A."/>
            <person name="Ifeonu O.O."/>
            <person name="Crabtree J."/>
            <person name="Gotia H.T."/>
            <person name="Virji A.Z."/>
            <person name="Reynes C."/>
            <person name="Colinge J."/>
            <person name="Kumar V."/>
            <person name="Lawres L."/>
            <person name="Pazzi J.E."/>
            <person name="Pablo J.V."/>
            <person name="Hung C."/>
            <person name="Brancato J."/>
            <person name="Kumari P."/>
            <person name="Orvis J."/>
            <person name="Tretina K."/>
            <person name="Chibucos M."/>
            <person name="Ott S."/>
            <person name="Sadzewicz L."/>
            <person name="Sengamalay N."/>
            <person name="Shetty A.C."/>
            <person name="Su Q."/>
            <person name="Tallon L."/>
            <person name="Fraser C.M."/>
            <person name="Frutos R."/>
            <person name="Molina D.M."/>
            <person name="Krause P.J."/>
            <person name="Ben Mamoun C."/>
        </authorList>
    </citation>
    <scope>NUCLEOTIDE SEQUENCE [LARGE SCALE GENOMIC DNA]</scope>
    <source>
        <strain evidence="1 2">RI</strain>
    </source>
</reference>
<dbReference type="OrthoDB" id="3437960at2759"/>
<evidence type="ECO:0000313" key="1">
    <source>
        <dbReference type="EMBL" id="SIO73598.1"/>
    </source>
</evidence>
<keyword evidence="2" id="KW-1185">Reference proteome</keyword>
<reference evidence="1 2" key="2">
    <citation type="journal article" date="2013" name="PLoS ONE">
        <title>Whole genome mapping and re-organization of the nuclear and mitochondrial genomes of Babesia microti isolates.</title>
        <authorList>
            <person name="Cornillot E."/>
            <person name="Dassouli A."/>
            <person name="Garg A."/>
            <person name="Pachikara N."/>
            <person name="Randazzo S."/>
            <person name="Depoix D."/>
            <person name="Carcy B."/>
            <person name="Delbecq S."/>
            <person name="Frutos R."/>
            <person name="Silva J.C."/>
            <person name="Sutton R."/>
            <person name="Krause P.J."/>
            <person name="Mamoun C.B."/>
        </authorList>
    </citation>
    <scope>NUCLEOTIDE SEQUENCE [LARGE SCALE GENOMIC DNA]</scope>
    <source>
        <strain evidence="1 2">RI</strain>
    </source>
</reference>
<dbReference type="KEGG" id="bmic:BmR1_04g05875"/>
<organism evidence="1 2">
    <name type="scientific">Babesia microti (strain RI)</name>
    <dbReference type="NCBI Taxonomy" id="1133968"/>
    <lineage>
        <taxon>Eukaryota</taxon>
        <taxon>Sar</taxon>
        <taxon>Alveolata</taxon>
        <taxon>Apicomplexa</taxon>
        <taxon>Aconoidasida</taxon>
        <taxon>Piroplasmida</taxon>
        <taxon>Babesiidae</taxon>
        <taxon>Babesia</taxon>
    </lineage>
</organism>
<protein>
    <submittedName>
        <fullName evidence="1">Uncharacterized protein</fullName>
    </submittedName>
</protein>
<dbReference type="AlphaFoldDB" id="A0A1N6LXJ2"/>
<evidence type="ECO:0000313" key="2">
    <source>
        <dbReference type="Proteomes" id="UP000002899"/>
    </source>
</evidence>
<proteinExistence type="predicted"/>
<dbReference type="GeneID" id="24425820"/>
<dbReference type="Proteomes" id="UP000002899">
    <property type="component" value="Chromosome IV"/>
</dbReference>
<gene>
    <name evidence="1" type="ORF">BmR1_04g05875</name>
</gene>
<accession>A0A1N6LXJ2</accession>
<dbReference type="SUPFAM" id="SSF57802">
    <property type="entry name" value="Rubredoxin-like"/>
    <property type="match status" value="1"/>
</dbReference>
<dbReference type="RefSeq" id="XP_021337682.1">
    <property type="nucleotide sequence ID" value="XM_021482446.1"/>
</dbReference>
<dbReference type="VEuPathDB" id="PiroplasmaDB:BmR1_04g05875"/>
<name>A0A1N6LXJ2_BABMR</name>
<dbReference type="EMBL" id="LN871599">
    <property type="protein sequence ID" value="SIO73598.1"/>
    <property type="molecule type" value="Genomic_DNA"/>
</dbReference>